<dbReference type="Proteomes" id="UP000790347">
    <property type="component" value="Unassembled WGS sequence"/>
</dbReference>
<keyword evidence="2" id="KW-1185">Reference proteome</keyword>
<comment type="caution">
    <text evidence="1">The sequence shown here is derived from an EMBL/GenBank/DDBJ whole genome shotgun (WGS) entry which is preliminary data.</text>
</comment>
<protein>
    <submittedName>
        <fullName evidence="1">Uncharacterized protein</fullName>
    </submittedName>
</protein>
<reference evidence="1" key="2">
    <citation type="journal article" date="2022" name="Res Sq">
        <title>Comparative Genomics Reveals Insights into the Divergent Evolution of Astigmatic Mites and Household Pest Adaptations.</title>
        <authorList>
            <person name="Xiong Q."/>
            <person name="Wan A.T.-Y."/>
            <person name="Liu X.-Y."/>
            <person name="Fung C.S.-H."/>
            <person name="Xiao X."/>
            <person name="Malainual N."/>
            <person name="Hou J."/>
            <person name="Wang L."/>
            <person name="Wang M."/>
            <person name="Yang K."/>
            <person name="Cui Y."/>
            <person name="Leung E."/>
            <person name="Nong W."/>
            <person name="Shin S.-K."/>
            <person name="Au S."/>
            <person name="Jeong K.Y."/>
            <person name="Chew F.T."/>
            <person name="Hui J."/>
            <person name="Leung T.F."/>
            <person name="Tungtrongchitr A."/>
            <person name="Zhong N."/>
            <person name="Liu Z."/>
            <person name="Tsui S."/>
        </authorList>
    </citation>
    <scope>NUCLEOTIDE SEQUENCE</scope>
    <source>
        <strain evidence="1">Derf</strain>
        <tissue evidence="1">Whole organism</tissue>
    </source>
</reference>
<organism evidence="1 2">
    <name type="scientific">Dermatophagoides farinae</name>
    <name type="common">American house dust mite</name>
    <dbReference type="NCBI Taxonomy" id="6954"/>
    <lineage>
        <taxon>Eukaryota</taxon>
        <taxon>Metazoa</taxon>
        <taxon>Ecdysozoa</taxon>
        <taxon>Arthropoda</taxon>
        <taxon>Chelicerata</taxon>
        <taxon>Arachnida</taxon>
        <taxon>Acari</taxon>
        <taxon>Acariformes</taxon>
        <taxon>Sarcoptiformes</taxon>
        <taxon>Astigmata</taxon>
        <taxon>Psoroptidia</taxon>
        <taxon>Analgoidea</taxon>
        <taxon>Pyroglyphidae</taxon>
        <taxon>Dermatophagoidinae</taxon>
        <taxon>Dermatophagoides</taxon>
    </lineage>
</organism>
<sequence>MPFVKREKITAIPMVHNYISKYIGITKSNSKIIKTEKRYNNKNIYNKKKLILPTDDSIVAFFKELSTCLIIL</sequence>
<evidence type="ECO:0000313" key="1">
    <source>
        <dbReference type="EMBL" id="KAH9529250.1"/>
    </source>
</evidence>
<name>A0A922IDP3_DERFA</name>
<dbReference type="AlphaFoldDB" id="A0A922IDP3"/>
<reference evidence="1" key="1">
    <citation type="submission" date="2013-05" db="EMBL/GenBank/DDBJ databases">
        <authorList>
            <person name="Yim A.K.Y."/>
            <person name="Chan T.F."/>
            <person name="Ji K.M."/>
            <person name="Liu X.Y."/>
            <person name="Zhou J.W."/>
            <person name="Li R.Q."/>
            <person name="Yang K.Y."/>
            <person name="Li J."/>
            <person name="Li M."/>
            <person name="Law P.T.W."/>
            <person name="Wu Y.L."/>
            <person name="Cai Z.L."/>
            <person name="Qin H."/>
            <person name="Bao Y."/>
            <person name="Leung R.K.K."/>
            <person name="Ng P.K.S."/>
            <person name="Zou J."/>
            <person name="Zhong X.J."/>
            <person name="Ran P.X."/>
            <person name="Zhong N.S."/>
            <person name="Liu Z.G."/>
            <person name="Tsui S.K.W."/>
        </authorList>
    </citation>
    <scope>NUCLEOTIDE SEQUENCE</scope>
    <source>
        <strain evidence="1">Derf</strain>
        <tissue evidence="1">Whole organism</tissue>
    </source>
</reference>
<proteinExistence type="predicted"/>
<accession>A0A922IDP3</accession>
<dbReference type="EMBL" id="ASGP02000001">
    <property type="protein sequence ID" value="KAH9529250.1"/>
    <property type="molecule type" value="Genomic_DNA"/>
</dbReference>
<evidence type="ECO:0000313" key="2">
    <source>
        <dbReference type="Proteomes" id="UP000790347"/>
    </source>
</evidence>
<gene>
    <name evidence="1" type="ORF">DERF_003142</name>
</gene>